<accession>A0A1X7UIW0</accession>
<feature type="region of interest" description="Disordered" evidence="1">
    <location>
        <begin position="40"/>
        <end position="85"/>
    </location>
</feature>
<dbReference type="AlphaFoldDB" id="A0A1X7UIW0"/>
<evidence type="ECO:0000256" key="1">
    <source>
        <dbReference type="SAM" id="MobiDB-lite"/>
    </source>
</evidence>
<proteinExistence type="predicted"/>
<dbReference type="EnsemblMetazoa" id="Aqu2.1.27687_001">
    <property type="protein sequence ID" value="Aqu2.1.27687_001"/>
    <property type="gene ID" value="Aqu2.1.27687"/>
</dbReference>
<feature type="compositionally biased region" description="Low complexity" evidence="1">
    <location>
        <begin position="66"/>
        <end position="85"/>
    </location>
</feature>
<reference evidence="2" key="1">
    <citation type="submission" date="2017-05" db="UniProtKB">
        <authorList>
            <consortium name="EnsemblMetazoa"/>
        </authorList>
    </citation>
    <scope>IDENTIFICATION</scope>
</reference>
<protein>
    <submittedName>
        <fullName evidence="2">Uncharacterized protein</fullName>
    </submittedName>
</protein>
<dbReference type="InParanoid" id="A0A1X7UIW0"/>
<organism evidence="2">
    <name type="scientific">Amphimedon queenslandica</name>
    <name type="common">Sponge</name>
    <dbReference type="NCBI Taxonomy" id="400682"/>
    <lineage>
        <taxon>Eukaryota</taxon>
        <taxon>Metazoa</taxon>
        <taxon>Porifera</taxon>
        <taxon>Demospongiae</taxon>
        <taxon>Heteroscleromorpha</taxon>
        <taxon>Haplosclerida</taxon>
        <taxon>Niphatidae</taxon>
        <taxon>Amphimedon</taxon>
    </lineage>
</organism>
<sequence>MVDCCRSGCQIHGSRSALQKGDGPIQLAFAVGSYQAPLKGARAGERGVPSTKWSAGGAPPGGGSEGSLPSPSTSGGEGPPFTSTSELQLMEVVKNEKKLHALFDPL</sequence>
<evidence type="ECO:0000313" key="2">
    <source>
        <dbReference type="EnsemblMetazoa" id="Aqu2.1.27687_001"/>
    </source>
</evidence>
<name>A0A1X7UIW0_AMPQE</name>